<comment type="caution">
    <text evidence="2">The sequence shown here is derived from an EMBL/GenBank/DDBJ whole genome shotgun (WGS) entry which is preliminary data.</text>
</comment>
<proteinExistence type="predicted"/>
<dbReference type="EMBL" id="BPLQ01010450">
    <property type="protein sequence ID" value="GIY50826.1"/>
    <property type="molecule type" value="Genomic_DNA"/>
</dbReference>
<accession>A0AAV4TYK2</accession>
<evidence type="ECO:0000313" key="3">
    <source>
        <dbReference type="Proteomes" id="UP001054837"/>
    </source>
</evidence>
<evidence type="ECO:0000259" key="1">
    <source>
        <dbReference type="Pfam" id="PF13843"/>
    </source>
</evidence>
<dbReference type="PANTHER" id="PTHR46599">
    <property type="entry name" value="PIGGYBAC TRANSPOSABLE ELEMENT-DERIVED PROTEIN 4"/>
    <property type="match status" value="1"/>
</dbReference>
<protein>
    <recommendedName>
        <fullName evidence="1">PiggyBac transposable element-derived protein domain-containing protein</fullName>
    </recommendedName>
</protein>
<dbReference type="AlphaFoldDB" id="A0AAV4TYK2"/>
<reference evidence="2 3" key="1">
    <citation type="submission" date="2021-06" db="EMBL/GenBank/DDBJ databases">
        <title>Caerostris darwini draft genome.</title>
        <authorList>
            <person name="Kono N."/>
            <person name="Arakawa K."/>
        </authorList>
    </citation>
    <scope>NUCLEOTIDE SEQUENCE [LARGE SCALE GENOMIC DNA]</scope>
</reference>
<sequence>MKQYMLEKPIKREYKIWARSDASSGYLYQFEVYTGQKDDGAILEGLGYRFITNLTIDLNPTSPLLVVFDNLFTSVLLMETPFSKNIRHWYHQNW</sequence>
<feature type="domain" description="PiggyBac transposable element-derived protein" evidence="1">
    <location>
        <begin position="2"/>
        <end position="79"/>
    </location>
</feature>
<gene>
    <name evidence="2" type="ORF">CDAR_537201</name>
</gene>
<organism evidence="2 3">
    <name type="scientific">Caerostris darwini</name>
    <dbReference type="NCBI Taxonomy" id="1538125"/>
    <lineage>
        <taxon>Eukaryota</taxon>
        <taxon>Metazoa</taxon>
        <taxon>Ecdysozoa</taxon>
        <taxon>Arthropoda</taxon>
        <taxon>Chelicerata</taxon>
        <taxon>Arachnida</taxon>
        <taxon>Araneae</taxon>
        <taxon>Araneomorphae</taxon>
        <taxon>Entelegynae</taxon>
        <taxon>Araneoidea</taxon>
        <taxon>Araneidae</taxon>
        <taxon>Caerostris</taxon>
    </lineage>
</organism>
<name>A0AAV4TYK2_9ARAC</name>
<keyword evidence="3" id="KW-1185">Reference proteome</keyword>
<dbReference type="PANTHER" id="PTHR46599:SF2">
    <property type="entry name" value="PIGGYBAC TRANSPOSABLE ELEMENT-DERIVED PROTEIN 4-LIKE"/>
    <property type="match status" value="1"/>
</dbReference>
<evidence type="ECO:0000313" key="2">
    <source>
        <dbReference type="EMBL" id="GIY50826.1"/>
    </source>
</evidence>
<dbReference type="Pfam" id="PF13843">
    <property type="entry name" value="DDE_Tnp_1_7"/>
    <property type="match status" value="1"/>
</dbReference>
<dbReference type="InterPro" id="IPR029526">
    <property type="entry name" value="PGBD"/>
</dbReference>
<dbReference type="Proteomes" id="UP001054837">
    <property type="component" value="Unassembled WGS sequence"/>
</dbReference>